<dbReference type="KEGG" id="lnn:F0161_06650"/>
<sequence length="141" mass="16224">MIDVPPGFNWEVMWQQTLHMQDNAYVDAVFILVIFDLVTGSLKAWMPQSKRHVNSTKGLNGLIKHSLILVMIAFLFPLVAAMGLETEANVILVWFVYQYGVSIMENLDVLGVPFPPFLRERFEKMAERSDKLIKKDDHDEN</sequence>
<feature type="transmembrane region" description="Helical" evidence="6">
    <location>
        <begin position="24"/>
        <end position="45"/>
    </location>
</feature>
<dbReference type="AlphaFoldDB" id="A0A5P1X171"/>
<proteinExistence type="inferred from homology"/>
<dbReference type="EMBL" id="CP043939">
    <property type="protein sequence ID" value="QER67566.1"/>
    <property type="molecule type" value="Genomic_DNA"/>
</dbReference>
<keyword evidence="2 6" id="KW-0812">Transmembrane</keyword>
<reference evidence="7 8" key="1">
    <citation type="submission" date="2019-09" db="EMBL/GenBank/DDBJ databases">
        <title>Complete Genome Sequence of Lactobacillus nenjiangensis SH-Y15, isolated from sauerkraut.</title>
        <authorList>
            <person name="Yang H."/>
        </authorList>
    </citation>
    <scope>NUCLEOTIDE SEQUENCE [LARGE SCALE GENOMIC DNA]</scope>
    <source>
        <strain evidence="7 8">SH-Y15</strain>
    </source>
</reference>
<evidence type="ECO:0000256" key="1">
    <source>
        <dbReference type="ARBA" id="ARBA00004141"/>
    </source>
</evidence>
<evidence type="ECO:0000256" key="5">
    <source>
        <dbReference type="ARBA" id="ARBA00023600"/>
    </source>
</evidence>
<evidence type="ECO:0000256" key="6">
    <source>
        <dbReference type="SAM" id="Phobius"/>
    </source>
</evidence>
<keyword evidence="8" id="KW-1185">Reference proteome</keyword>
<keyword evidence="3 6" id="KW-1133">Transmembrane helix</keyword>
<feature type="transmembrane region" description="Helical" evidence="6">
    <location>
        <begin position="66"/>
        <end position="84"/>
    </location>
</feature>
<comment type="similarity">
    <text evidence="5">Belongs to the bacteriophage holin family. Cp-1 holin subfamily.</text>
</comment>
<dbReference type="GO" id="GO:0016020">
    <property type="term" value="C:membrane"/>
    <property type="evidence" value="ECO:0007669"/>
    <property type="project" value="UniProtKB-SubCell"/>
</dbReference>
<dbReference type="OrthoDB" id="88184at2"/>
<keyword evidence="4 6" id="KW-0472">Membrane</keyword>
<evidence type="ECO:0000256" key="2">
    <source>
        <dbReference type="ARBA" id="ARBA00022692"/>
    </source>
</evidence>
<evidence type="ECO:0000313" key="8">
    <source>
        <dbReference type="Proteomes" id="UP000325295"/>
    </source>
</evidence>
<evidence type="ECO:0000256" key="4">
    <source>
        <dbReference type="ARBA" id="ARBA00023136"/>
    </source>
</evidence>
<dbReference type="InterPro" id="IPR006480">
    <property type="entry name" value="Phage_holin_4_1"/>
</dbReference>
<organism evidence="7 8">
    <name type="scientific">Paucilactobacillus nenjiangensis</name>
    <dbReference type="NCBI Taxonomy" id="1296540"/>
    <lineage>
        <taxon>Bacteria</taxon>
        <taxon>Bacillati</taxon>
        <taxon>Bacillota</taxon>
        <taxon>Bacilli</taxon>
        <taxon>Lactobacillales</taxon>
        <taxon>Lactobacillaceae</taxon>
        <taxon>Paucilactobacillus</taxon>
    </lineage>
</organism>
<dbReference type="Proteomes" id="UP000325295">
    <property type="component" value="Chromosome"/>
</dbReference>
<evidence type="ECO:0000313" key="7">
    <source>
        <dbReference type="EMBL" id="QER67566.1"/>
    </source>
</evidence>
<name>A0A5P1X171_9LACO</name>
<dbReference type="RefSeq" id="WP_150204104.1">
    <property type="nucleotide sequence ID" value="NZ_CP043939.1"/>
</dbReference>
<gene>
    <name evidence="7" type="ORF">F0161_06650</name>
</gene>
<dbReference type="Pfam" id="PF05105">
    <property type="entry name" value="Phage_holin_4_1"/>
    <property type="match status" value="1"/>
</dbReference>
<protein>
    <submittedName>
        <fullName evidence="7">Phage holin family protein</fullName>
    </submittedName>
</protein>
<evidence type="ECO:0000256" key="3">
    <source>
        <dbReference type="ARBA" id="ARBA00022989"/>
    </source>
</evidence>
<comment type="subcellular location">
    <subcellularLocation>
        <location evidence="1">Membrane</location>
        <topology evidence="1">Multi-pass membrane protein</topology>
    </subcellularLocation>
</comment>
<accession>A0A5P1X171</accession>
<feature type="transmembrane region" description="Helical" evidence="6">
    <location>
        <begin position="96"/>
        <end position="118"/>
    </location>
</feature>
<dbReference type="NCBIfam" id="TIGR01593">
    <property type="entry name" value="holin_tox_secr"/>
    <property type="match status" value="1"/>
</dbReference>